<dbReference type="EMBL" id="NPJF01000009">
    <property type="protein sequence ID" value="OYP57150.1"/>
    <property type="molecule type" value="Genomic_DNA"/>
</dbReference>
<sequence>MMKINSIHSIVDVIASQYTIPLPLNKIAEEEGLRVIYDDYGRNTFDGMTWYEPDQDQFFIHINIARGNRENSSKARFTLAHELGHYFIDHHRHALETGKMQPHFHCYEPILHYAAHHLLEIFAAHQNRFCFHIKNNV</sequence>
<protein>
    <recommendedName>
        <fullName evidence="3">IrrE N-terminal-like domain-containing protein</fullName>
    </recommendedName>
</protein>
<dbReference type="Gene3D" id="1.10.10.2910">
    <property type="match status" value="1"/>
</dbReference>
<keyword evidence="2" id="KW-1185">Reference proteome</keyword>
<proteinExistence type="predicted"/>
<accession>A0ABX4EKD2</accession>
<name>A0ABX4EKD2_SEGBR</name>
<evidence type="ECO:0008006" key="3">
    <source>
        <dbReference type="Google" id="ProtNLM"/>
    </source>
</evidence>
<organism evidence="1 2">
    <name type="scientific">Segatella bryantii</name>
    <name type="common">Prevotella bryantii</name>
    <dbReference type="NCBI Taxonomy" id="77095"/>
    <lineage>
        <taxon>Bacteria</taxon>
        <taxon>Pseudomonadati</taxon>
        <taxon>Bacteroidota</taxon>
        <taxon>Bacteroidia</taxon>
        <taxon>Bacteroidales</taxon>
        <taxon>Prevotellaceae</taxon>
        <taxon>Segatella</taxon>
    </lineage>
</organism>
<reference evidence="1 2" key="1">
    <citation type="submission" date="2017-08" db="EMBL/GenBank/DDBJ databases">
        <title>Comparative genomics of non-oral Prevotella species.</title>
        <authorList>
            <person name="Accetto T."/>
            <person name="Nograsek B."/>
            <person name="Avgustin G."/>
        </authorList>
    </citation>
    <scope>NUCLEOTIDE SEQUENCE [LARGE SCALE GENOMIC DNA]</scope>
    <source>
        <strain evidence="1 2">TC1-1</strain>
    </source>
</reference>
<gene>
    <name evidence="1" type="ORF">CIK91_00940</name>
</gene>
<evidence type="ECO:0000313" key="1">
    <source>
        <dbReference type="EMBL" id="OYP57150.1"/>
    </source>
</evidence>
<dbReference type="RefSeq" id="WP_094447963.1">
    <property type="nucleotide sequence ID" value="NZ_CP091795.1"/>
</dbReference>
<evidence type="ECO:0000313" key="2">
    <source>
        <dbReference type="Proteomes" id="UP000216189"/>
    </source>
</evidence>
<comment type="caution">
    <text evidence="1">The sequence shown here is derived from an EMBL/GenBank/DDBJ whole genome shotgun (WGS) entry which is preliminary data.</text>
</comment>
<dbReference type="Proteomes" id="UP000216189">
    <property type="component" value="Unassembled WGS sequence"/>
</dbReference>